<evidence type="ECO:0000313" key="2">
    <source>
        <dbReference type="Proteomes" id="UP001589783"/>
    </source>
</evidence>
<organism evidence="1 2">
    <name type="scientific">Gordonia phosphorivorans</name>
    <dbReference type="NCBI Taxonomy" id="1056982"/>
    <lineage>
        <taxon>Bacteria</taxon>
        <taxon>Bacillati</taxon>
        <taxon>Actinomycetota</taxon>
        <taxon>Actinomycetes</taxon>
        <taxon>Mycobacteriales</taxon>
        <taxon>Gordoniaceae</taxon>
        <taxon>Gordonia</taxon>
    </lineage>
</organism>
<name>A0ABV6HB35_9ACTN</name>
<keyword evidence="2" id="KW-1185">Reference proteome</keyword>
<proteinExistence type="predicted"/>
<evidence type="ECO:0000313" key="1">
    <source>
        <dbReference type="EMBL" id="MFC0315802.1"/>
    </source>
</evidence>
<sequence>MTILDQLPRFSAQDTGAVGEGTLDPLGLSPVAERIAELLAPGLRARMGQPRFTTLAAVGAMAQPDPGTVSASNGPAADIAFEWLVAEALARDKGANPPHTFPGSRKVARALRRNERVSASDYLASPRVFGFNGVYRPFARYAGVLEDKSDELGLKATGLVEAWEQDQGLSGFASRQPGTEGNRFRAEASKYVQDAMEKGVVTAPATGQFLRNLAQVANPTGAGPRERAYLRDLLLHGRVGDGEIRDELVQLIANELAAGPDDMSISDRSLAEFVVPKASTVTRRVLESAIAYETCAAQMDYAFRSVLRHGSSLHGAFTLDMAADAEGVAEIAADFPALVDAAHTAAGALQSPLWAVSPFEAFTEPLDPLQFAQALITHHHRVQANKAKLSWLDVDGDGWRVRRLFRDQPELDPTAWLHPMRLTTIAIFLKATA</sequence>
<comment type="caution">
    <text evidence="1">The sequence shown here is derived from an EMBL/GenBank/DDBJ whole genome shotgun (WGS) entry which is preliminary data.</text>
</comment>
<protein>
    <recommendedName>
        <fullName evidence="3">DUF222 domain-containing protein</fullName>
    </recommendedName>
</protein>
<dbReference type="EMBL" id="JBHLWV010000022">
    <property type="protein sequence ID" value="MFC0315802.1"/>
    <property type="molecule type" value="Genomic_DNA"/>
</dbReference>
<dbReference type="Proteomes" id="UP001589783">
    <property type="component" value="Unassembled WGS sequence"/>
</dbReference>
<dbReference type="RefSeq" id="WP_382364851.1">
    <property type="nucleotide sequence ID" value="NZ_JBHLWV010000022.1"/>
</dbReference>
<accession>A0ABV6HB35</accession>
<reference evidence="1 2" key="1">
    <citation type="submission" date="2024-09" db="EMBL/GenBank/DDBJ databases">
        <authorList>
            <person name="Sun Q."/>
            <person name="Mori K."/>
        </authorList>
    </citation>
    <scope>NUCLEOTIDE SEQUENCE [LARGE SCALE GENOMIC DNA]</scope>
    <source>
        <strain evidence="1 2">CCM 7957</strain>
    </source>
</reference>
<gene>
    <name evidence="1" type="ORF">ACFFJD_13170</name>
</gene>
<evidence type="ECO:0008006" key="3">
    <source>
        <dbReference type="Google" id="ProtNLM"/>
    </source>
</evidence>